<evidence type="ECO:0000313" key="2">
    <source>
        <dbReference type="EMBL" id="NBJ24159.1"/>
    </source>
</evidence>
<keyword evidence="3" id="KW-1185">Reference proteome</keyword>
<organism evidence="2 3">
    <name type="scientific">Microvirga arsenatis</name>
    <dbReference type="NCBI Taxonomy" id="2692265"/>
    <lineage>
        <taxon>Bacteria</taxon>
        <taxon>Pseudomonadati</taxon>
        <taxon>Pseudomonadota</taxon>
        <taxon>Alphaproteobacteria</taxon>
        <taxon>Hyphomicrobiales</taxon>
        <taxon>Methylobacteriaceae</taxon>
        <taxon>Microvirga</taxon>
    </lineage>
</organism>
<dbReference type="Proteomes" id="UP000818323">
    <property type="component" value="Unassembled WGS sequence"/>
</dbReference>
<gene>
    <name evidence="2" type="ORF">GR303_07285</name>
</gene>
<reference evidence="2 3" key="1">
    <citation type="submission" date="2020-01" db="EMBL/GenBank/DDBJ databases">
        <title>Microvirga sp. nov., an arsenate reduction bacterium isolated from Tibet hotspring sediments.</title>
        <authorList>
            <person name="Yuan C.-G."/>
        </authorList>
    </citation>
    <scope>NUCLEOTIDE SEQUENCE [LARGE SCALE GENOMIC DNA]</scope>
    <source>
        <strain evidence="2 3">SYSU G3D203</strain>
    </source>
</reference>
<protein>
    <submittedName>
        <fullName evidence="2">Uncharacterized protein</fullName>
    </submittedName>
</protein>
<keyword evidence="1" id="KW-1133">Transmembrane helix</keyword>
<accession>A0ABW9YUT6</accession>
<name>A0ABW9YUT6_9HYPH</name>
<keyword evidence="1" id="KW-0812">Transmembrane</keyword>
<dbReference type="RefSeq" id="WP_161722592.1">
    <property type="nucleotide sequence ID" value="NZ_JAAAXI010000004.1"/>
</dbReference>
<proteinExistence type="predicted"/>
<dbReference type="EMBL" id="JAAAXJ010000003">
    <property type="protein sequence ID" value="NBJ24159.1"/>
    <property type="molecule type" value="Genomic_DNA"/>
</dbReference>
<comment type="caution">
    <text evidence="2">The sequence shown here is derived from an EMBL/GenBank/DDBJ whole genome shotgun (WGS) entry which is preliminary data.</text>
</comment>
<sequence length="92" mass="9814">MRFIIFLAGFLLFNGAGLYGFTEWQSYMSDAGRTASLNQSLRQIGQSGLSMPNPPDLAPASLAASVGFSIMLLGCALIAAGRPGHRIQLREP</sequence>
<evidence type="ECO:0000256" key="1">
    <source>
        <dbReference type="SAM" id="Phobius"/>
    </source>
</evidence>
<keyword evidence="1" id="KW-0472">Membrane</keyword>
<feature type="transmembrane region" description="Helical" evidence="1">
    <location>
        <begin position="57"/>
        <end position="80"/>
    </location>
</feature>
<evidence type="ECO:0000313" key="3">
    <source>
        <dbReference type="Proteomes" id="UP000818323"/>
    </source>
</evidence>